<organism evidence="1 2">
    <name type="scientific">Microbulbifer yueqingensis</name>
    <dbReference type="NCBI Taxonomy" id="658219"/>
    <lineage>
        <taxon>Bacteria</taxon>
        <taxon>Pseudomonadati</taxon>
        <taxon>Pseudomonadota</taxon>
        <taxon>Gammaproteobacteria</taxon>
        <taxon>Cellvibrionales</taxon>
        <taxon>Microbulbiferaceae</taxon>
        <taxon>Microbulbifer</taxon>
    </lineage>
</organism>
<dbReference type="OrthoDB" id="9785438at2"/>
<dbReference type="AlphaFoldDB" id="A0A1G9AJN1"/>
<accession>A0A1G9AJN1</accession>
<name>A0A1G9AJN1_9GAMM</name>
<dbReference type="Proteomes" id="UP000199305">
    <property type="component" value="Unassembled WGS sequence"/>
</dbReference>
<dbReference type="PANTHER" id="PTHR33639">
    <property type="entry name" value="THIOL-DISULFIDE OXIDOREDUCTASE DCC"/>
    <property type="match status" value="1"/>
</dbReference>
<dbReference type="EMBL" id="FNFH01000003">
    <property type="protein sequence ID" value="SDK27014.1"/>
    <property type="molecule type" value="Genomic_DNA"/>
</dbReference>
<evidence type="ECO:0000313" key="2">
    <source>
        <dbReference type="Proteomes" id="UP000199305"/>
    </source>
</evidence>
<reference evidence="2" key="1">
    <citation type="submission" date="2016-10" db="EMBL/GenBank/DDBJ databases">
        <authorList>
            <person name="Varghese N."/>
            <person name="Submissions S."/>
        </authorList>
    </citation>
    <scope>NUCLEOTIDE SEQUENCE [LARGE SCALE GENOMIC DNA]</scope>
    <source>
        <strain evidence="2">CGMCC 1.10658</strain>
    </source>
</reference>
<gene>
    <name evidence="1" type="ORF">SAMN05216212_2027</name>
</gene>
<proteinExistence type="predicted"/>
<dbReference type="STRING" id="658219.SAMN05216212_2027"/>
<protein>
    <submittedName>
        <fullName evidence="1">Predicted thiol-disulfide oxidoreductase YuxK, DCC family</fullName>
    </submittedName>
</protein>
<dbReference type="InterPro" id="IPR052927">
    <property type="entry name" value="DCC_oxidoreductase"/>
</dbReference>
<keyword evidence="2" id="KW-1185">Reference proteome</keyword>
<dbReference type="RefSeq" id="WP_091512891.1">
    <property type="nucleotide sequence ID" value="NZ_FNFH01000003.1"/>
</dbReference>
<sequence>MIPSLPDRIILFDSLCNLCNGWVRYVLRRDADGIFTLCRAQSPAGQKLLESLGLPLDEYESVAYLERGVDGQLCPYLKSEAALRVLGQLPGPSRHFTWLRLVPRALRDAIYDMIARNRYRLFGRRDQCRLPDEAEKHRFLENIDE</sequence>
<dbReference type="PANTHER" id="PTHR33639:SF2">
    <property type="entry name" value="DUF393 DOMAIN-CONTAINING PROTEIN"/>
    <property type="match status" value="1"/>
</dbReference>
<evidence type="ECO:0000313" key="1">
    <source>
        <dbReference type="EMBL" id="SDK27014.1"/>
    </source>
</evidence>
<dbReference type="GO" id="GO:0015035">
    <property type="term" value="F:protein-disulfide reductase activity"/>
    <property type="evidence" value="ECO:0007669"/>
    <property type="project" value="InterPro"/>
</dbReference>
<dbReference type="InterPro" id="IPR007263">
    <property type="entry name" value="DCC1-like"/>
</dbReference>
<dbReference type="Pfam" id="PF04134">
    <property type="entry name" value="DCC1-like"/>
    <property type="match status" value="1"/>
</dbReference>